<keyword evidence="3" id="KW-1003">Cell membrane</keyword>
<name>A0A218P7N4_9EURY</name>
<dbReference type="InterPro" id="IPR002528">
    <property type="entry name" value="MATE_fam"/>
</dbReference>
<dbReference type="InterPro" id="IPR048279">
    <property type="entry name" value="MdtK-like"/>
</dbReference>
<comment type="subcellular location">
    <subcellularLocation>
        <location evidence="1">Cell membrane</location>
        <topology evidence="1">Multi-pass membrane protein</topology>
    </subcellularLocation>
</comment>
<organism evidence="8 9">
    <name type="scientific">Thermococcus pacificus</name>
    <dbReference type="NCBI Taxonomy" id="71998"/>
    <lineage>
        <taxon>Archaea</taxon>
        <taxon>Methanobacteriati</taxon>
        <taxon>Methanobacteriota</taxon>
        <taxon>Thermococci</taxon>
        <taxon>Thermococcales</taxon>
        <taxon>Thermococcaceae</taxon>
        <taxon>Thermococcus</taxon>
    </lineage>
</organism>
<feature type="transmembrane region" description="Helical" evidence="7">
    <location>
        <begin position="247"/>
        <end position="273"/>
    </location>
</feature>
<dbReference type="PIRSF" id="PIRSF006603">
    <property type="entry name" value="DinF"/>
    <property type="match status" value="1"/>
</dbReference>
<dbReference type="GO" id="GO:0005886">
    <property type="term" value="C:plasma membrane"/>
    <property type="evidence" value="ECO:0007669"/>
    <property type="project" value="UniProtKB-SubCell"/>
</dbReference>
<keyword evidence="5 7" id="KW-1133">Transmembrane helix</keyword>
<dbReference type="EMBL" id="CP015102">
    <property type="protein sequence ID" value="ASJ06797.1"/>
    <property type="molecule type" value="Genomic_DNA"/>
</dbReference>
<dbReference type="Pfam" id="PF01554">
    <property type="entry name" value="MatE"/>
    <property type="match status" value="2"/>
</dbReference>
<feature type="transmembrane region" description="Helical" evidence="7">
    <location>
        <begin position="21"/>
        <end position="41"/>
    </location>
</feature>
<feature type="transmembrane region" description="Helical" evidence="7">
    <location>
        <begin position="379"/>
        <end position="400"/>
    </location>
</feature>
<keyword evidence="6 7" id="KW-0472">Membrane</keyword>
<feature type="transmembrane region" description="Helical" evidence="7">
    <location>
        <begin position="199"/>
        <end position="226"/>
    </location>
</feature>
<feature type="transmembrane region" description="Helical" evidence="7">
    <location>
        <begin position="174"/>
        <end position="193"/>
    </location>
</feature>
<dbReference type="InterPro" id="IPR052031">
    <property type="entry name" value="Membrane_Transporter-Flippase"/>
</dbReference>
<dbReference type="GO" id="GO:0015297">
    <property type="term" value="F:antiporter activity"/>
    <property type="evidence" value="ECO:0007669"/>
    <property type="project" value="InterPro"/>
</dbReference>
<feature type="transmembrane region" description="Helical" evidence="7">
    <location>
        <begin position="342"/>
        <end position="367"/>
    </location>
</feature>
<reference evidence="8 9" key="1">
    <citation type="submission" date="2016-04" db="EMBL/GenBank/DDBJ databases">
        <title>Complete genome sequence of Thermococcus pacificus type strain P4.</title>
        <authorList>
            <person name="Oger P.M."/>
        </authorList>
    </citation>
    <scope>NUCLEOTIDE SEQUENCE [LARGE SCALE GENOMIC DNA]</scope>
    <source>
        <strain evidence="8 9">P-4</strain>
    </source>
</reference>
<evidence type="ECO:0000313" key="8">
    <source>
        <dbReference type="EMBL" id="ASJ06797.1"/>
    </source>
</evidence>
<feature type="transmembrane region" description="Helical" evidence="7">
    <location>
        <begin position="412"/>
        <end position="432"/>
    </location>
</feature>
<protein>
    <submittedName>
        <fullName evidence="8">MATE family efflux transporter</fullName>
    </submittedName>
</protein>
<accession>A0A218P7N4</accession>
<keyword evidence="2" id="KW-0813">Transport</keyword>
<proteinExistence type="predicted"/>
<dbReference type="PANTHER" id="PTHR43549:SF2">
    <property type="entry name" value="MULTIDRUG RESISTANCE PROTEIN NORM-RELATED"/>
    <property type="match status" value="1"/>
</dbReference>
<evidence type="ECO:0000256" key="6">
    <source>
        <dbReference type="ARBA" id="ARBA00023136"/>
    </source>
</evidence>
<dbReference type="Proteomes" id="UP000197418">
    <property type="component" value="Chromosome"/>
</dbReference>
<evidence type="ECO:0000313" key="9">
    <source>
        <dbReference type="Proteomes" id="UP000197418"/>
    </source>
</evidence>
<feature type="transmembrane region" description="Helical" evidence="7">
    <location>
        <begin position="438"/>
        <end position="458"/>
    </location>
</feature>
<evidence type="ECO:0000256" key="5">
    <source>
        <dbReference type="ARBA" id="ARBA00022989"/>
    </source>
</evidence>
<keyword evidence="4 7" id="KW-0812">Transmembrane</keyword>
<dbReference type="RefSeq" id="WP_088854048.1">
    <property type="nucleotide sequence ID" value="NZ_CP015102.1"/>
</dbReference>
<evidence type="ECO:0000256" key="4">
    <source>
        <dbReference type="ARBA" id="ARBA00022692"/>
    </source>
</evidence>
<gene>
    <name evidence="8" type="ORF">A3L08_05420</name>
</gene>
<evidence type="ECO:0000256" key="3">
    <source>
        <dbReference type="ARBA" id="ARBA00022475"/>
    </source>
</evidence>
<dbReference type="GeneID" id="33315688"/>
<feature type="transmembrane region" description="Helical" evidence="7">
    <location>
        <begin position="61"/>
        <end position="88"/>
    </location>
</feature>
<dbReference type="AlphaFoldDB" id="A0A218P7N4"/>
<dbReference type="NCBIfam" id="TIGR00797">
    <property type="entry name" value="matE"/>
    <property type="match status" value="1"/>
</dbReference>
<feature type="transmembrane region" description="Helical" evidence="7">
    <location>
        <begin position="305"/>
        <end position="330"/>
    </location>
</feature>
<dbReference type="PANTHER" id="PTHR43549">
    <property type="entry name" value="MULTIDRUG RESISTANCE PROTEIN YPNP-RELATED"/>
    <property type="match status" value="1"/>
</dbReference>
<dbReference type="CDD" id="cd13142">
    <property type="entry name" value="MATE_like_12"/>
    <property type="match status" value="1"/>
</dbReference>
<evidence type="ECO:0000256" key="1">
    <source>
        <dbReference type="ARBA" id="ARBA00004651"/>
    </source>
</evidence>
<dbReference type="GO" id="GO:0042910">
    <property type="term" value="F:xenobiotic transmembrane transporter activity"/>
    <property type="evidence" value="ECO:0007669"/>
    <property type="project" value="InterPro"/>
</dbReference>
<evidence type="ECO:0000256" key="7">
    <source>
        <dbReference type="SAM" id="Phobius"/>
    </source>
</evidence>
<feature type="transmembrane region" description="Helical" evidence="7">
    <location>
        <begin position="100"/>
        <end position="121"/>
    </location>
</feature>
<keyword evidence="9" id="KW-1185">Reference proteome</keyword>
<evidence type="ECO:0000256" key="2">
    <source>
        <dbReference type="ARBA" id="ARBA00022448"/>
    </source>
</evidence>
<feature type="transmembrane region" description="Helical" evidence="7">
    <location>
        <begin position="141"/>
        <end position="162"/>
    </location>
</feature>
<dbReference type="KEGG" id="tpaf:A3L08_05420"/>
<sequence>MRSEKVEAMREQILNGPIVKTLILLAYPLIINQLVQVLYNLTDTFWLGKLGRTELSAPGTAWPLVWFFMSIGMGFATAGFAFVSQYVGAREYDKANRAAGALYSLMLIFATAVGITGVLLAPQLLHLMNVSDTIYPYALSYTRVIFGGIPFSFTLFAFNFLLRAVGDTKTPVKINIATVILNIILDPLFIFGWGPFPELGVVGAAIATMLSNTAGSIVGGYLLFTGKVGIHITPETLKPDFNFYSRIFRVGLPASIGSSTTALGFVILTRVIFTIGKLYGQAHGIPNFEDVAFATYSITNRLTNFMFAFSDGISMAMGTMVGQAIGAKLYDRAKTIAEKTMVINFTILGVGTLLFIFFRVPIFRFFINDPAVIAESAKVVKYFSASLPFFGIFAAVNNVFQSAGQTKKSMVLGMVRLWGIRLPLSYGLGVLMRDTAGMWLGMGLSNVIGAVVALAWFLRGSWMKAIIEE</sequence>
<dbReference type="OrthoDB" id="214119at2157"/>